<dbReference type="GO" id="GO:0005634">
    <property type="term" value="C:nucleus"/>
    <property type="evidence" value="ECO:0007669"/>
    <property type="project" value="UniProtKB-SubCell"/>
</dbReference>
<evidence type="ECO:0000256" key="2">
    <source>
        <dbReference type="ARBA" id="ARBA00023242"/>
    </source>
</evidence>
<organism evidence="5 6">
    <name type="scientific">Neohortaea acidophila</name>
    <dbReference type="NCBI Taxonomy" id="245834"/>
    <lineage>
        <taxon>Eukaryota</taxon>
        <taxon>Fungi</taxon>
        <taxon>Dikarya</taxon>
        <taxon>Ascomycota</taxon>
        <taxon>Pezizomycotina</taxon>
        <taxon>Dothideomycetes</taxon>
        <taxon>Dothideomycetidae</taxon>
        <taxon>Mycosphaerellales</taxon>
        <taxon>Teratosphaeriaceae</taxon>
        <taxon>Neohortaea</taxon>
    </lineage>
</organism>
<feature type="compositionally biased region" description="Polar residues" evidence="3">
    <location>
        <begin position="54"/>
        <end position="81"/>
    </location>
</feature>
<gene>
    <name evidence="5" type="ORF">BDY17DRAFT_289524</name>
</gene>
<evidence type="ECO:0000259" key="4">
    <source>
        <dbReference type="PROSITE" id="PS50048"/>
    </source>
</evidence>
<keyword evidence="6" id="KW-1185">Reference proteome</keyword>
<proteinExistence type="predicted"/>
<dbReference type="InterPro" id="IPR001138">
    <property type="entry name" value="Zn2Cys6_DnaBD"/>
</dbReference>
<evidence type="ECO:0000313" key="5">
    <source>
        <dbReference type="EMBL" id="KAF2487695.1"/>
    </source>
</evidence>
<dbReference type="Pfam" id="PF00172">
    <property type="entry name" value="Zn_clus"/>
    <property type="match status" value="1"/>
</dbReference>
<comment type="subcellular location">
    <subcellularLocation>
        <location evidence="1">Nucleus</location>
    </subcellularLocation>
</comment>
<dbReference type="GeneID" id="54473364"/>
<protein>
    <recommendedName>
        <fullName evidence="4">Zn(2)-C6 fungal-type domain-containing protein</fullName>
    </recommendedName>
</protein>
<dbReference type="EMBL" id="MU001631">
    <property type="protein sequence ID" value="KAF2487695.1"/>
    <property type="molecule type" value="Genomic_DNA"/>
</dbReference>
<reference evidence="5" key="1">
    <citation type="journal article" date="2020" name="Stud. Mycol.">
        <title>101 Dothideomycetes genomes: a test case for predicting lifestyles and emergence of pathogens.</title>
        <authorList>
            <person name="Haridas S."/>
            <person name="Albert R."/>
            <person name="Binder M."/>
            <person name="Bloem J."/>
            <person name="Labutti K."/>
            <person name="Salamov A."/>
            <person name="Andreopoulos B."/>
            <person name="Baker S."/>
            <person name="Barry K."/>
            <person name="Bills G."/>
            <person name="Bluhm B."/>
            <person name="Cannon C."/>
            <person name="Castanera R."/>
            <person name="Culley D."/>
            <person name="Daum C."/>
            <person name="Ezra D."/>
            <person name="Gonzalez J."/>
            <person name="Henrissat B."/>
            <person name="Kuo A."/>
            <person name="Liang C."/>
            <person name="Lipzen A."/>
            <person name="Lutzoni F."/>
            <person name="Magnuson J."/>
            <person name="Mondo S."/>
            <person name="Nolan M."/>
            <person name="Ohm R."/>
            <person name="Pangilinan J."/>
            <person name="Park H.-J."/>
            <person name="Ramirez L."/>
            <person name="Alfaro M."/>
            <person name="Sun H."/>
            <person name="Tritt A."/>
            <person name="Yoshinaga Y."/>
            <person name="Zwiers L.-H."/>
            <person name="Turgeon B."/>
            <person name="Goodwin S."/>
            <person name="Spatafora J."/>
            <person name="Crous P."/>
            <person name="Grigoriev I."/>
        </authorList>
    </citation>
    <scope>NUCLEOTIDE SEQUENCE</scope>
    <source>
        <strain evidence="5">CBS 113389</strain>
    </source>
</reference>
<dbReference type="SMART" id="SM00066">
    <property type="entry name" value="GAL4"/>
    <property type="match status" value="1"/>
</dbReference>
<feature type="region of interest" description="Disordered" evidence="3">
    <location>
        <begin position="50"/>
        <end position="81"/>
    </location>
</feature>
<dbReference type="CDD" id="cd00067">
    <property type="entry name" value="GAL4"/>
    <property type="match status" value="1"/>
</dbReference>
<evidence type="ECO:0000256" key="3">
    <source>
        <dbReference type="SAM" id="MobiDB-lite"/>
    </source>
</evidence>
<dbReference type="InterPro" id="IPR050613">
    <property type="entry name" value="Sec_Metabolite_Reg"/>
</dbReference>
<dbReference type="PANTHER" id="PTHR31001:SF40">
    <property type="entry name" value="ZN(II)2CYS6 TRANSCRIPTION FACTOR (EUROFUNG)"/>
    <property type="match status" value="1"/>
</dbReference>
<keyword evidence="2" id="KW-0539">Nucleus</keyword>
<dbReference type="SUPFAM" id="SSF57701">
    <property type="entry name" value="Zn2/Cys6 DNA-binding domain"/>
    <property type="match status" value="1"/>
</dbReference>
<dbReference type="Proteomes" id="UP000799767">
    <property type="component" value="Unassembled WGS sequence"/>
</dbReference>
<dbReference type="PANTHER" id="PTHR31001">
    <property type="entry name" value="UNCHARACTERIZED TRANSCRIPTIONAL REGULATORY PROTEIN"/>
    <property type="match status" value="1"/>
</dbReference>
<dbReference type="RefSeq" id="XP_033594264.1">
    <property type="nucleotide sequence ID" value="XM_033732362.1"/>
</dbReference>
<dbReference type="AlphaFoldDB" id="A0A6A6Q5V1"/>
<dbReference type="GO" id="GO:0000981">
    <property type="term" value="F:DNA-binding transcription factor activity, RNA polymerase II-specific"/>
    <property type="evidence" value="ECO:0007669"/>
    <property type="project" value="InterPro"/>
</dbReference>
<dbReference type="Gene3D" id="4.10.240.10">
    <property type="entry name" value="Zn(2)-C6 fungal-type DNA-binding domain"/>
    <property type="match status" value="1"/>
</dbReference>
<accession>A0A6A6Q5V1</accession>
<dbReference type="OrthoDB" id="4898680at2759"/>
<dbReference type="InterPro" id="IPR036864">
    <property type="entry name" value="Zn2-C6_fun-type_DNA-bd_sf"/>
</dbReference>
<feature type="domain" description="Zn(2)-C6 fungal-type" evidence="4">
    <location>
        <begin position="13"/>
        <end position="46"/>
    </location>
</feature>
<dbReference type="CDD" id="cd12148">
    <property type="entry name" value="fungal_TF_MHR"/>
    <property type="match status" value="1"/>
</dbReference>
<dbReference type="PROSITE" id="PS50048">
    <property type="entry name" value="ZN2_CY6_FUNGAL_2"/>
    <property type="match status" value="1"/>
</dbReference>
<name>A0A6A6Q5V1_9PEZI</name>
<sequence>MPETVRRNGQMAACEPCRKNKYRCDHGRPVCARCVRRGFSSDQCYYHPAPMSAQRKSVSRQQPPTPATTRSSVPATPASMSVSSPASDTFFERATGFVGLQHSLIDLADDGAMSTQRTYDSSCAMVTRTGVAAPSPPAKATSSLISDGAGILELLLDWDIDLDSLAARFLSDYHFYVLGPIVPPILLAVVRTLQPLKADRSQANLLHASSRIFEETANTLQFPISPADGALAAAWFPDTVRWEAIGLYFTTVGMFLVGDTELAGYGRQQRNAMADQAYNSAVQCEAFCQKFGPNDMTLWLQLALHGMSAWSFGDNSYPAFRALATLASTIFALDFHRGVHDDPATPQYLLELRRRALALANENDKGIATFAGRPPFLSRQYFSAILPLDVPNAVLFATPAELEESKSRLDENGWNMHGEVNPAARSRVMALLSPIREEALLLSNGTMVLDLEAKANQLLSQLRDTWQSIPPQLRFDVAQYDHVPPATTSPLAFFRLEYCYTEFILFKRLVGCHEKYRHEVVRTSHEIVNIVISMLKKRATIFLHRNDFEWAMVHYTMPASLVLLSELFRGARWPQSEIVLSRSTLVKDISAVVICCEWLIEIGQGNYNMIKQAQLIFSTGLDRVLDGNVGSMAEPLTTATSMAVTADGEVVNLPSQDLEWNSWLESFGFDADVWLDMALQQPVDLPMVEG</sequence>
<evidence type="ECO:0000313" key="6">
    <source>
        <dbReference type="Proteomes" id="UP000799767"/>
    </source>
</evidence>
<evidence type="ECO:0000256" key="1">
    <source>
        <dbReference type="ARBA" id="ARBA00004123"/>
    </source>
</evidence>
<dbReference type="GO" id="GO:0008270">
    <property type="term" value="F:zinc ion binding"/>
    <property type="evidence" value="ECO:0007669"/>
    <property type="project" value="InterPro"/>
</dbReference>